<protein>
    <submittedName>
        <fullName evidence="2">Uncharacterized protein</fullName>
    </submittedName>
</protein>
<feature type="compositionally biased region" description="Basic and acidic residues" evidence="1">
    <location>
        <begin position="152"/>
        <end position="161"/>
    </location>
</feature>
<evidence type="ECO:0000256" key="1">
    <source>
        <dbReference type="SAM" id="MobiDB-lite"/>
    </source>
</evidence>
<dbReference type="EMBL" id="AP027080">
    <property type="protein sequence ID" value="BDU72861.1"/>
    <property type="molecule type" value="Genomic_DNA"/>
</dbReference>
<evidence type="ECO:0000313" key="3">
    <source>
        <dbReference type="Proteomes" id="UP001238179"/>
    </source>
</evidence>
<gene>
    <name evidence="2" type="ORF">METEAL_20350</name>
</gene>
<feature type="region of interest" description="Disordered" evidence="1">
    <location>
        <begin position="146"/>
        <end position="192"/>
    </location>
</feature>
<name>A0AA48K8Z1_9BACT</name>
<keyword evidence="3" id="KW-1185">Reference proteome</keyword>
<dbReference type="KEGG" id="msil:METEAL_20350"/>
<proteinExistence type="predicted"/>
<reference evidence="3" key="1">
    <citation type="journal article" date="2023" name="Int. J. Syst. Evol. Microbiol.">
        <title>Mesoterricola silvestris gen. nov., sp. nov., Mesoterricola sediminis sp. nov., Geothrix oryzae sp. nov., Geothrix edaphica sp. nov., Geothrix rubra sp. nov., and Geothrix limicola sp. nov., six novel members of Acidobacteriota isolated from soils.</title>
        <authorList>
            <person name="Itoh H."/>
            <person name="Sugisawa Y."/>
            <person name="Mise K."/>
            <person name="Xu Z."/>
            <person name="Kuniyasu M."/>
            <person name="Ushijima N."/>
            <person name="Kawano K."/>
            <person name="Kobayashi E."/>
            <person name="Shiratori Y."/>
            <person name="Masuda Y."/>
            <person name="Senoo K."/>
        </authorList>
    </citation>
    <scope>NUCLEOTIDE SEQUENCE [LARGE SCALE GENOMIC DNA]</scope>
    <source>
        <strain evidence="3">W79</strain>
    </source>
</reference>
<dbReference type="AlphaFoldDB" id="A0AA48K8Z1"/>
<dbReference type="RefSeq" id="WP_316415773.1">
    <property type="nucleotide sequence ID" value="NZ_AP027080.1"/>
</dbReference>
<accession>A0AA48K8Z1</accession>
<sequence length="192" mass="19351">MDVSAITSTSLPLTQTVSQVVTTPDPGATAVTGQVSTPAFDVALTALTTSTAAVVDLTGTAAGVDLNAEDIAAQVEQAAVAQQTVLSAMRSGADVSTLLSGLPPGATATLLGGGFVRTPAGVNPSELDALWAFHFPFHRLDVPAVTSSTHAEPTRDKDKHGAGSSPLTGYGPHGEKEPVPGEPPPSTLDIMD</sequence>
<organism evidence="2 3">
    <name type="scientific">Mesoterricola silvestris</name>
    <dbReference type="NCBI Taxonomy" id="2927979"/>
    <lineage>
        <taxon>Bacteria</taxon>
        <taxon>Pseudomonadati</taxon>
        <taxon>Acidobacteriota</taxon>
        <taxon>Holophagae</taxon>
        <taxon>Holophagales</taxon>
        <taxon>Holophagaceae</taxon>
        <taxon>Mesoterricola</taxon>
    </lineage>
</organism>
<dbReference type="Proteomes" id="UP001238179">
    <property type="component" value="Chromosome"/>
</dbReference>
<evidence type="ECO:0000313" key="2">
    <source>
        <dbReference type="EMBL" id="BDU72861.1"/>
    </source>
</evidence>